<dbReference type="InterPro" id="IPR032675">
    <property type="entry name" value="LRR_dom_sf"/>
</dbReference>
<evidence type="ECO:0000256" key="8">
    <source>
        <dbReference type="ARBA" id="ARBA00023136"/>
    </source>
</evidence>
<dbReference type="PANTHER" id="PTHR48063:SF103">
    <property type="entry name" value="LEUCINE-RICH RECEPTOR-LIKE KINASE FAMILY PROTEIN"/>
    <property type="match status" value="1"/>
</dbReference>
<evidence type="ECO:0000256" key="9">
    <source>
        <dbReference type="ARBA" id="ARBA00023180"/>
    </source>
</evidence>
<comment type="similarity">
    <text evidence="2">Belongs to the RLP family.</text>
</comment>
<protein>
    <submittedName>
        <fullName evidence="11">Leucine-rich repeat domain, L domain-like protein</fullName>
    </submittedName>
</protein>
<feature type="transmembrane region" description="Helical" evidence="10">
    <location>
        <begin position="159"/>
        <end position="181"/>
    </location>
</feature>
<keyword evidence="8 10" id="KW-0472">Membrane</keyword>
<accession>A0A2U1QEC6</accession>
<reference evidence="11 12" key="1">
    <citation type="journal article" date="2018" name="Mol. Plant">
        <title>The genome of Artemisia annua provides insight into the evolution of Asteraceae family and artemisinin biosynthesis.</title>
        <authorList>
            <person name="Shen Q."/>
            <person name="Zhang L."/>
            <person name="Liao Z."/>
            <person name="Wang S."/>
            <person name="Yan T."/>
            <person name="Shi P."/>
            <person name="Liu M."/>
            <person name="Fu X."/>
            <person name="Pan Q."/>
            <person name="Wang Y."/>
            <person name="Lv Z."/>
            <person name="Lu X."/>
            <person name="Zhang F."/>
            <person name="Jiang W."/>
            <person name="Ma Y."/>
            <person name="Chen M."/>
            <person name="Hao X."/>
            <person name="Li L."/>
            <person name="Tang Y."/>
            <person name="Lv G."/>
            <person name="Zhou Y."/>
            <person name="Sun X."/>
            <person name="Brodelius P.E."/>
            <person name="Rose J.K.C."/>
            <person name="Tang K."/>
        </authorList>
    </citation>
    <scope>NUCLEOTIDE SEQUENCE [LARGE SCALE GENOMIC DNA]</scope>
    <source>
        <strain evidence="12">cv. Huhao1</strain>
        <tissue evidence="11">Leaf</tissue>
    </source>
</reference>
<dbReference type="STRING" id="35608.A0A2U1QEC6"/>
<evidence type="ECO:0000313" key="11">
    <source>
        <dbReference type="EMBL" id="PWA96348.1"/>
    </source>
</evidence>
<comment type="subcellular location">
    <subcellularLocation>
        <location evidence="1">Membrane</location>
        <topology evidence="1">Single-pass type I membrane protein</topology>
    </subcellularLocation>
</comment>
<sequence>MIEWQGKVNEFSSILGLVKTIDLSSNNLTGEIPNEVTNLHGLLVLDLSNNALVGEIPRDIGQMAELLTLNLSRNMFSGKIPSTMSKMDRLNDLDVSYNNLSGRVPSSTQLQSFPPEWFTGNVGLCGPPTKKCLEDEDQGVPPVGDSEGDGESTNELWKWFYIGGATGFATAFWIACSALLLNRRLRHAFFHFHNCLKDWVYVKVLVFIARLQRVARA</sequence>
<dbReference type="FunFam" id="3.80.10.10:FF:000111">
    <property type="entry name" value="LRR receptor-like serine/threonine-protein kinase ERECTA"/>
    <property type="match status" value="1"/>
</dbReference>
<organism evidence="11 12">
    <name type="scientific">Artemisia annua</name>
    <name type="common">Sweet wormwood</name>
    <dbReference type="NCBI Taxonomy" id="35608"/>
    <lineage>
        <taxon>Eukaryota</taxon>
        <taxon>Viridiplantae</taxon>
        <taxon>Streptophyta</taxon>
        <taxon>Embryophyta</taxon>
        <taxon>Tracheophyta</taxon>
        <taxon>Spermatophyta</taxon>
        <taxon>Magnoliopsida</taxon>
        <taxon>eudicotyledons</taxon>
        <taxon>Gunneridae</taxon>
        <taxon>Pentapetalae</taxon>
        <taxon>asterids</taxon>
        <taxon>campanulids</taxon>
        <taxon>Asterales</taxon>
        <taxon>Asteraceae</taxon>
        <taxon>Asteroideae</taxon>
        <taxon>Anthemideae</taxon>
        <taxon>Artemisiinae</taxon>
        <taxon>Artemisia</taxon>
    </lineage>
</organism>
<comment type="caution">
    <text evidence="11">The sequence shown here is derived from an EMBL/GenBank/DDBJ whole genome shotgun (WGS) entry which is preliminary data.</text>
</comment>
<keyword evidence="3" id="KW-0433">Leucine-rich repeat</keyword>
<dbReference type="OrthoDB" id="8731593at2759"/>
<keyword evidence="5" id="KW-0732">Signal</keyword>
<keyword evidence="4 10" id="KW-0812">Transmembrane</keyword>
<dbReference type="InterPro" id="IPR046956">
    <property type="entry name" value="RLP23-like"/>
</dbReference>
<evidence type="ECO:0000256" key="4">
    <source>
        <dbReference type="ARBA" id="ARBA00022692"/>
    </source>
</evidence>
<evidence type="ECO:0000256" key="3">
    <source>
        <dbReference type="ARBA" id="ARBA00022614"/>
    </source>
</evidence>
<evidence type="ECO:0000256" key="2">
    <source>
        <dbReference type="ARBA" id="ARBA00009592"/>
    </source>
</evidence>
<evidence type="ECO:0000256" key="1">
    <source>
        <dbReference type="ARBA" id="ARBA00004479"/>
    </source>
</evidence>
<keyword evidence="12" id="KW-1185">Reference proteome</keyword>
<name>A0A2U1QEC6_ARTAN</name>
<dbReference type="Pfam" id="PF00560">
    <property type="entry name" value="LRR_1"/>
    <property type="match status" value="4"/>
</dbReference>
<evidence type="ECO:0000256" key="10">
    <source>
        <dbReference type="SAM" id="Phobius"/>
    </source>
</evidence>
<evidence type="ECO:0000256" key="6">
    <source>
        <dbReference type="ARBA" id="ARBA00022737"/>
    </source>
</evidence>
<dbReference type="EMBL" id="PKPP01000183">
    <property type="protein sequence ID" value="PWA96348.1"/>
    <property type="molecule type" value="Genomic_DNA"/>
</dbReference>
<evidence type="ECO:0000256" key="5">
    <source>
        <dbReference type="ARBA" id="ARBA00022729"/>
    </source>
</evidence>
<dbReference type="Proteomes" id="UP000245207">
    <property type="component" value="Unassembled WGS sequence"/>
</dbReference>
<keyword evidence="6" id="KW-0677">Repeat</keyword>
<dbReference type="SUPFAM" id="SSF52058">
    <property type="entry name" value="L domain-like"/>
    <property type="match status" value="1"/>
</dbReference>
<keyword evidence="7 10" id="KW-1133">Transmembrane helix</keyword>
<dbReference type="InterPro" id="IPR001611">
    <property type="entry name" value="Leu-rich_rpt"/>
</dbReference>
<keyword evidence="9" id="KW-0325">Glycoprotein</keyword>
<dbReference type="PANTHER" id="PTHR48063">
    <property type="entry name" value="LRR RECEPTOR-LIKE KINASE"/>
    <property type="match status" value="1"/>
</dbReference>
<dbReference type="AlphaFoldDB" id="A0A2U1QEC6"/>
<dbReference type="Gene3D" id="3.80.10.10">
    <property type="entry name" value="Ribonuclease Inhibitor"/>
    <property type="match status" value="1"/>
</dbReference>
<proteinExistence type="inferred from homology"/>
<gene>
    <name evidence="11" type="ORF">CTI12_AA039390</name>
</gene>
<dbReference type="GO" id="GO:0016020">
    <property type="term" value="C:membrane"/>
    <property type="evidence" value="ECO:0007669"/>
    <property type="project" value="UniProtKB-SubCell"/>
</dbReference>
<evidence type="ECO:0000256" key="7">
    <source>
        <dbReference type="ARBA" id="ARBA00022989"/>
    </source>
</evidence>
<evidence type="ECO:0000313" key="12">
    <source>
        <dbReference type="Proteomes" id="UP000245207"/>
    </source>
</evidence>